<name>A0AAV5LDR8_9ROSI</name>
<keyword evidence="1" id="KW-0732">Signal</keyword>
<dbReference type="EMBL" id="BPVZ01000109">
    <property type="protein sequence ID" value="GKV35220.1"/>
    <property type="molecule type" value="Genomic_DNA"/>
</dbReference>
<proteinExistence type="predicted"/>
<comment type="caution">
    <text evidence="2">The sequence shown here is derived from an EMBL/GenBank/DDBJ whole genome shotgun (WGS) entry which is preliminary data.</text>
</comment>
<dbReference type="Proteomes" id="UP001054252">
    <property type="component" value="Unassembled WGS sequence"/>
</dbReference>
<evidence type="ECO:0000313" key="2">
    <source>
        <dbReference type="EMBL" id="GKV35220.1"/>
    </source>
</evidence>
<keyword evidence="3" id="KW-1185">Reference proteome</keyword>
<reference evidence="2 3" key="1">
    <citation type="journal article" date="2021" name="Commun. Biol.">
        <title>The genome of Shorea leprosula (Dipterocarpaceae) highlights the ecological relevance of drought in aseasonal tropical rainforests.</title>
        <authorList>
            <person name="Ng K.K.S."/>
            <person name="Kobayashi M.J."/>
            <person name="Fawcett J.A."/>
            <person name="Hatakeyama M."/>
            <person name="Paape T."/>
            <person name="Ng C.H."/>
            <person name="Ang C.C."/>
            <person name="Tnah L.H."/>
            <person name="Lee C.T."/>
            <person name="Nishiyama T."/>
            <person name="Sese J."/>
            <person name="O'Brien M.J."/>
            <person name="Copetti D."/>
            <person name="Mohd Noor M.I."/>
            <person name="Ong R.C."/>
            <person name="Putra M."/>
            <person name="Sireger I.Z."/>
            <person name="Indrioko S."/>
            <person name="Kosugi Y."/>
            <person name="Izuno A."/>
            <person name="Isagi Y."/>
            <person name="Lee S.L."/>
            <person name="Shimizu K.K."/>
        </authorList>
    </citation>
    <scope>NUCLEOTIDE SEQUENCE [LARGE SCALE GENOMIC DNA]</scope>
    <source>
        <strain evidence="2">214</strain>
    </source>
</reference>
<evidence type="ECO:0000313" key="3">
    <source>
        <dbReference type="Proteomes" id="UP001054252"/>
    </source>
</evidence>
<sequence>MGLMYWMGAWLNGTAAILRCGLDSLPMIYLGLPVGANLGRRKLPVDKGGLGVADVGLRNEALLGKWWKRLEDGKVGLWKRVIWEKYYEGWVNEGYGLLRWGCLAVEDGVQDSLYGRIPSKVSIFGWRLPLNRLATKKKLIRRGVESQGVDEGRGLCRLMVEEWDHLLCM</sequence>
<evidence type="ECO:0000256" key="1">
    <source>
        <dbReference type="SAM" id="SignalP"/>
    </source>
</evidence>
<feature type="chain" id="PRO_5043775279" description="Reverse transcriptase zinc-binding domain-containing protein" evidence="1">
    <location>
        <begin position="17"/>
        <end position="169"/>
    </location>
</feature>
<dbReference type="AlphaFoldDB" id="A0AAV5LDR8"/>
<protein>
    <recommendedName>
        <fullName evidence="4">Reverse transcriptase zinc-binding domain-containing protein</fullName>
    </recommendedName>
</protein>
<feature type="signal peptide" evidence="1">
    <location>
        <begin position="1"/>
        <end position="16"/>
    </location>
</feature>
<gene>
    <name evidence="2" type="ORF">SLEP1_g43522</name>
</gene>
<accession>A0AAV5LDR8</accession>
<evidence type="ECO:0008006" key="4">
    <source>
        <dbReference type="Google" id="ProtNLM"/>
    </source>
</evidence>
<organism evidence="2 3">
    <name type="scientific">Rubroshorea leprosula</name>
    <dbReference type="NCBI Taxonomy" id="152421"/>
    <lineage>
        <taxon>Eukaryota</taxon>
        <taxon>Viridiplantae</taxon>
        <taxon>Streptophyta</taxon>
        <taxon>Embryophyta</taxon>
        <taxon>Tracheophyta</taxon>
        <taxon>Spermatophyta</taxon>
        <taxon>Magnoliopsida</taxon>
        <taxon>eudicotyledons</taxon>
        <taxon>Gunneridae</taxon>
        <taxon>Pentapetalae</taxon>
        <taxon>rosids</taxon>
        <taxon>malvids</taxon>
        <taxon>Malvales</taxon>
        <taxon>Dipterocarpaceae</taxon>
        <taxon>Rubroshorea</taxon>
    </lineage>
</organism>